<reference evidence="8" key="1">
    <citation type="submission" date="2025-08" db="UniProtKB">
        <authorList>
            <consortium name="RefSeq"/>
        </authorList>
    </citation>
    <scope>IDENTIFICATION</scope>
    <source>
        <tissue evidence="8">Young leaves</tissue>
    </source>
</reference>
<feature type="domain" description="Terpene synthase N-terminal" evidence="5">
    <location>
        <begin position="53"/>
        <end position="226"/>
    </location>
</feature>
<dbReference type="FunFam" id="1.10.600.10:FF:000007">
    <property type="entry name" value="Isoprene synthase, chloroplastic"/>
    <property type="match status" value="1"/>
</dbReference>
<evidence type="ECO:0000259" key="6">
    <source>
        <dbReference type="Pfam" id="PF03936"/>
    </source>
</evidence>
<evidence type="ECO:0000313" key="7">
    <source>
        <dbReference type="Proteomes" id="UP000504609"/>
    </source>
</evidence>
<dbReference type="GO" id="GO:0000287">
    <property type="term" value="F:magnesium ion binding"/>
    <property type="evidence" value="ECO:0007669"/>
    <property type="project" value="InterPro"/>
</dbReference>
<dbReference type="KEGG" id="cmos:111434883"/>
<dbReference type="GO" id="GO:0010333">
    <property type="term" value="F:terpene synthase activity"/>
    <property type="evidence" value="ECO:0007669"/>
    <property type="project" value="InterPro"/>
</dbReference>
<comment type="cofactor">
    <cofactor evidence="1">
        <name>Mg(2+)</name>
        <dbReference type="ChEBI" id="CHEBI:18420"/>
    </cofactor>
</comment>
<keyword evidence="4" id="KW-0456">Lyase</keyword>
<dbReference type="InterPro" id="IPR036965">
    <property type="entry name" value="Terpene_synth_N_sf"/>
</dbReference>
<feature type="domain" description="Terpene synthase metal-binding" evidence="6">
    <location>
        <begin position="285"/>
        <end position="523"/>
    </location>
</feature>
<dbReference type="Pfam" id="PF03936">
    <property type="entry name" value="Terpene_synth_C"/>
    <property type="match status" value="1"/>
</dbReference>
<accession>A0A6J1EJ00</accession>
<dbReference type="SUPFAM" id="SSF48239">
    <property type="entry name" value="Terpenoid cyclases/Protein prenyltransferases"/>
    <property type="match status" value="1"/>
</dbReference>
<dbReference type="InterPro" id="IPR001906">
    <property type="entry name" value="Terpene_synth_N"/>
</dbReference>
<proteinExistence type="predicted"/>
<gene>
    <name evidence="8" type="primary">LOC111434883</name>
</gene>
<dbReference type="SUPFAM" id="SSF48576">
    <property type="entry name" value="Terpenoid synthases"/>
    <property type="match status" value="1"/>
</dbReference>
<dbReference type="PANTHER" id="PTHR31225">
    <property type="entry name" value="OS04G0344100 PROTEIN-RELATED"/>
    <property type="match status" value="1"/>
</dbReference>
<dbReference type="Gene3D" id="1.50.10.130">
    <property type="entry name" value="Terpene synthase, N-terminal domain"/>
    <property type="match status" value="1"/>
</dbReference>
<dbReference type="FunFam" id="1.50.10.130:FF:000001">
    <property type="entry name" value="Isoprene synthase, chloroplastic"/>
    <property type="match status" value="1"/>
</dbReference>
<dbReference type="InterPro" id="IPR008949">
    <property type="entry name" value="Isoprenoid_synthase_dom_sf"/>
</dbReference>
<dbReference type="InterPro" id="IPR044814">
    <property type="entry name" value="Terpene_cyclase_plant_C1"/>
</dbReference>
<dbReference type="Proteomes" id="UP000504609">
    <property type="component" value="Unplaced"/>
</dbReference>
<dbReference type="InterPro" id="IPR034741">
    <property type="entry name" value="Terpene_cyclase-like_1_C"/>
</dbReference>
<dbReference type="Gene3D" id="1.10.600.10">
    <property type="entry name" value="Farnesyl Diphosphate Synthase"/>
    <property type="match status" value="1"/>
</dbReference>
<dbReference type="Pfam" id="PF01397">
    <property type="entry name" value="Terpene_synth"/>
    <property type="match status" value="1"/>
</dbReference>
<dbReference type="GO" id="GO:0016102">
    <property type="term" value="P:diterpenoid biosynthetic process"/>
    <property type="evidence" value="ECO:0007669"/>
    <property type="project" value="InterPro"/>
</dbReference>
<keyword evidence="2" id="KW-0479">Metal-binding</keyword>
<sequence>MVGKSPNDHVAVRRFANYQASPVMGIERGMCIKASTQSGDVVVRQSANYNPPMWEDEFIQSLDNEFRRETYQSRFNQLKGEVKTLLGERREPLEQLELIDVLQRLGISYHFESEIKDILETINKKSYEDDQKKNSLHTTSLKFRLLRQHHFDNSEEVFNAFRDETGNFKACLSEDTSGILSLYEASFLSTEGESILEAAKCFAINNLKEYIETSEDDLKVEIVRNALKLPLHWKMQRLEARWFIDIYERKASMNPVLLEIAKLDFNMLQYIYQEDLKYVSSWWRKTELGKKLSFARDQLMENFFWTIGMGYEPDLEYFRRMGTKLVALITMIDDVYDVYGTLDELELFTTAIEKWDIAAMDQLPEYMKQCFLTLYNSIDEIASDPLSNHGVDVVPYLKKVWLDLCKSYLLESNWYHSGYRPTMQEYIDNAWISVAGPIMLVHSYVFVSPQITKVELERLTEYPDIIRWSSTIMRLANDLLTPLEEQNIGDVPKSIQCYVNDTDASERNAREYIRHLIDELWKKLNEFEDDKLVSSQTFMKMSKDLARIAQCMYQYEDGHIINHNKIKERILSILVEPVMIRSYNRQ</sequence>
<dbReference type="InterPro" id="IPR005630">
    <property type="entry name" value="Terpene_synthase_metal-bd"/>
</dbReference>
<dbReference type="InterPro" id="IPR050148">
    <property type="entry name" value="Terpene_synthase-like"/>
</dbReference>
<keyword evidence="7" id="KW-1185">Reference proteome</keyword>
<dbReference type="GeneID" id="111434883"/>
<evidence type="ECO:0000256" key="4">
    <source>
        <dbReference type="ARBA" id="ARBA00023239"/>
    </source>
</evidence>
<dbReference type="SFLD" id="SFLDS00005">
    <property type="entry name" value="Isoprenoid_Synthase_Type_I"/>
    <property type="match status" value="1"/>
</dbReference>
<evidence type="ECO:0000256" key="1">
    <source>
        <dbReference type="ARBA" id="ARBA00001946"/>
    </source>
</evidence>
<evidence type="ECO:0000256" key="3">
    <source>
        <dbReference type="ARBA" id="ARBA00022842"/>
    </source>
</evidence>
<organism evidence="7 8">
    <name type="scientific">Cucurbita moschata</name>
    <name type="common">Winter crookneck squash</name>
    <name type="synonym">Cucurbita pepo var. moschata</name>
    <dbReference type="NCBI Taxonomy" id="3662"/>
    <lineage>
        <taxon>Eukaryota</taxon>
        <taxon>Viridiplantae</taxon>
        <taxon>Streptophyta</taxon>
        <taxon>Embryophyta</taxon>
        <taxon>Tracheophyta</taxon>
        <taxon>Spermatophyta</taxon>
        <taxon>Magnoliopsida</taxon>
        <taxon>eudicotyledons</taxon>
        <taxon>Gunneridae</taxon>
        <taxon>Pentapetalae</taxon>
        <taxon>rosids</taxon>
        <taxon>fabids</taxon>
        <taxon>Cucurbitales</taxon>
        <taxon>Cucurbitaceae</taxon>
        <taxon>Cucurbiteae</taxon>
        <taxon>Cucurbita</taxon>
    </lineage>
</organism>
<evidence type="ECO:0000256" key="2">
    <source>
        <dbReference type="ARBA" id="ARBA00022723"/>
    </source>
</evidence>
<dbReference type="AlphaFoldDB" id="A0A6J1EJ00"/>
<dbReference type="InterPro" id="IPR008930">
    <property type="entry name" value="Terpenoid_cyclase/PrenylTrfase"/>
</dbReference>
<dbReference type="PANTHER" id="PTHR31225:SF244">
    <property type="entry name" value="1,8-CINEOLE SYNTHASE 1, CHLOROPLASTIC-RELATED"/>
    <property type="match status" value="1"/>
</dbReference>
<dbReference type="CDD" id="cd00684">
    <property type="entry name" value="Terpene_cyclase_plant_C1"/>
    <property type="match status" value="1"/>
</dbReference>
<protein>
    <submittedName>
        <fullName evidence="8">Terpene synthase 10-like</fullName>
    </submittedName>
</protein>
<name>A0A6J1EJ00_CUCMO</name>
<keyword evidence="3" id="KW-0460">Magnesium</keyword>
<dbReference type="SFLD" id="SFLDG01019">
    <property type="entry name" value="Terpene_Cyclase_Like_1_C_Termi"/>
    <property type="match status" value="1"/>
</dbReference>
<evidence type="ECO:0000313" key="8">
    <source>
        <dbReference type="RefSeq" id="XP_022927976.1"/>
    </source>
</evidence>
<evidence type="ECO:0000259" key="5">
    <source>
        <dbReference type="Pfam" id="PF01397"/>
    </source>
</evidence>
<dbReference type="RefSeq" id="XP_022927976.1">
    <property type="nucleotide sequence ID" value="XM_023072208.1"/>
</dbReference>